<dbReference type="RefSeq" id="WP_259311390.1">
    <property type="nucleotide sequence ID" value="NZ_CP087164.1"/>
</dbReference>
<evidence type="ECO:0000313" key="1">
    <source>
        <dbReference type="EMBL" id="UGS37334.1"/>
    </source>
</evidence>
<dbReference type="AlphaFoldDB" id="A0A9E7C241"/>
<sequence length="78" mass="8659">MERPSTQYDQTLASLAGELPGPFAFDDLVRRTEGIDVPPGAAWDWWRRAQDSGALVFAGVRPHSELDFVGPRLYVLAD</sequence>
<gene>
    <name evidence="1" type="ORF">DSM104329_03749</name>
</gene>
<evidence type="ECO:0000313" key="2">
    <source>
        <dbReference type="Proteomes" id="UP001162834"/>
    </source>
</evidence>
<accession>A0A9E7C241</accession>
<organism evidence="1 2">
    <name type="scientific">Capillimicrobium parvum</name>
    <dbReference type="NCBI Taxonomy" id="2884022"/>
    <lineage>
        <taxon>Bacteria</taxon>
        <taxon>Bacillati</taxon>
        <taxon>Actinomycetota</taxon>
        <taxon>Thermoleophilia</taxon>
        <taxon>Solirubrobacterales</taxon>
        <taxon>Capillimicrobiaceae</taxon>
        <taxon>Capillimicrobium</taxon>
    </lineage>
</organism>
<proteinExistence type="predicted"/>
<dbReference type="EMBL" id="CP087164">
    <property type="protein sequence ID" value="UGS37334.1"/>
    <property type="molecule type" value="Genomic_DNA"/>
</dbReference>
<dbReference type="KEGG" id="sbae:DSM104329_03749"/>
<keyword evidence="2" id="KW-1185">Reference proteome</keyword>
<name>A0A9E7C241_9ACTN</name>
<dbReference type="Proteomes" id="UP001162834">
    <property type="component" value="Chromosome"/>
</dbReference>
<reference evidence="1" key="1">
    <citation type="journal article" date="2022" name="Int. J. Syst. Evol. Microbiol.">
        <title>Pseudomonas aegrilactucae sp. nov. and Pseudomonas morbosilactucae sp. nov., pathogens causing bacterial rot of lettuce in Japan.</title>
        <authorList>
            <person name="Sawada H."/>
            <person name="Fujikawa T."/>
            <person name="Satou M."/>
        </authorList>
    </citation>
    <scope>NUCLEOTIDE SEQUENCE</scope>
    <source>
        <strain evidence="1">0166_1</strain>
    </source>
</reference>
<protein>
    <submittedName>
        <fullName evidence="1">Uncharacterized protein</fullName>
    </submittedName>
</protein>